<dbReference type="EMBL" id="MU032347">
    <property type="protein sequence ID" value="KAF3766230.1"/>
    <property type="molecule type" value="Genomic_DNA"/>
</dbReference>
<evidence type="ECO:0000313" key="2">
    <source>
        <dbReference type="EMBL" id="KAF3766230.1"/>
    </source>
</evidence>
<proteinExistence type="predicted"/>
<dbReference type="RefSeq" id="XP_040777191.1">
    <property type="nucleotide sequence ID" value="XM_040923392.1"/>
</dbReference>
<comment type="caution">
    <text evidence="2">The sequence shown here is derived from an EMBL/GenBank/DDBJ whole genome shotgun (WGS) entry which is preliminary data.</text>
</comment>
<evidence type="ECO:0000256" key="1">
    <source>
        <dbReference type="SAM" id="MobiDB-lite"/>
    </source>
</evidence>
<keyword evidence="3" id="KW-1185">Reference proteome</keyword>
<dbReference type="OrthoDB" id="5397827at2759"/>
<accession>A0A9P4Y4Z5</accession>
<feature type="region of interest" description="Disordered" evidence="1">
    <location>
        <begin position="66"/>
        <end position="98"/>
    </location>
</feature>
<name>A0A9P4Y4Z5_CRYP1</name>
<evidence type="ECO:0000313" key="3">
    <source>
        <dbReference type="Proteomes" id="UP000803844"/>
    </source>
</evidence>
<dbReference type="GeneID" id="63840521"/>
<protein>
    <submittedName>
        <fullName evidence="2">Uncharacterized protein</fullName>
    </submittedName>
</protein>
<organism evidence="2 3">
    <name type="scientific">Cryphonectria parasitica (strain ATCC 38755 / EP155)</name>
    <dbReference type="NCBI Taxonomy" id="660469"/>
    <lineage>
        <taxon>Eukaryota</taxon>
        <taxon>Fungi</taxon>
        <taxon>Dikarya</taxon>
        <taxon>Ascomycota</taxon>
        <taxon>Pezizomycotina</taxon>
        <taxon>Sordariomycetes</taxon>
        <taxon>Sordariomycetidae</taxon>
        <taxon>Diaporthales</taxon>
        <taxon>Cryphonectriaceae</taxon>
        <taxon>Cryphonectria-Endothia species complex</taxon>
        <taxon>Cryphonectria</taxon>
    </lineage>
</organism>
<dbReference type="AlphaFoldDB" id="A0A9P4Y4Z5"/>
<reference evidence="2" key="1">
    <citation type="journal article" date="2020" name="Phytopathology">
        <title>Genome sequence of the chestnut blight fungus Cryphonectria parasitica EP155: A fundamental resource for an archetypical invasive plant pathogen.</title>
        <authorList>
            <person name="Crouch J.A."/>
            <person name="Dawe A."/>
            <person name="Aerts A."/>
            <person name="Barry K."/>
            <person name="Churchill A.C.L."/>
            <person name="Grimwood J."/>
            <person name="Hillman B."/>
            <person name="Milgroom M.G."/>
            <person name="Pangilinan J."/>
            <person name="Smith M."/>
            <person name="Salamov A."/>
            <person name="Schmutz J."/>
            <person name="Yadav J."/>
            <person name="Grigoriev I.V."/>
            <person name="Nuss D."/>
        </authorList>
    </citation>
    <scope>NUCLEOTIDE SEQUENCE</scope>
    <source>
        <strain evidence="2">EP155</strain>
    </source>
</reference>
<sequence length="246" mass="27496">MASTFSIPRFLLPRSGLLWRGANLGSPRAARTSITTSTETFAVRYASSSSSNIAKDAKGKPIVLEKPARFNPPSHGARLPSKKSRPQQHYGGDLSADDAAAQRRRDYPGMMAPQGTWAHWFWGSRWLHLCITTGTLFSLAVYTYSENFKATSPFAEMLPSGADFWQHPIISLRTAHEVWKLTTLHNSAVVADKRKKKVDDVAKRSEYRKAHGLEQKGGFGNWTAREDDPEKLQAPPGKREKWLGIF</sequence>
<gene>
    <name evidence="2" type="ORF">M406DRAFT_356243</name>
</gene>
<dbReference type="Proteomes" id="UP000803844">
    <property type="component" value="Unassembled WGS sequence"/>
</dbReference>